<evidence type="ECO:0000313" key="3">
    <source>
        <dbReference type="Proteomes" id="UP000274515"/>
    </source>
</evidence>
<feature type="compositionally biased region" description="Basic and acidic residues" evidence="1">
    <location>
        <begin position="44"/>
        <end position="83"/>
    </location>
</feature>
<name>A0A3R8R846_9PSEU</name>
<evidence type="ECO:0000313" key="2">
    <source>
        <dbReference type="EMBL" id="RRO20573.1"/>
    </source>
</evidence>
<protein>
    <submittedName>
        <fullName evidence="2">Uncharacterized protein</fullName>
    </submittedName>
</protein>
<dbReference type="AlphaFoldDB" id="A0A3R8R846"/>
<reference evidence="2 3" key="1">
    <citation type="submission" date="2018-11" db="EMBL/GenBank/DDBJ databases">
        <title>Saccharopolyspora rhizosphaerae sp. nov., an actinomycete isolated from rhizosphere soil in Thailand.</title>
        <authorList>
            <person name="Intra B."/>
            <person name="Euanorasetr J."/>
            <person name="Take A."/>
            <person name="Inahashi Y."/>
            <person name="Mori M."/>
            <person name="Panbangred W."/>
            <person name="Matsumoto A."/>
        </authorList>
    </citation>
    <scope>NUCLEOTIDE SEQUENCE [LARGE SCALE GENOMIC DNA]</scope>
    <source>
        <strain evidence="2 3">H219</strain>
    </source>
</reference>
<comment type="caution">
    <text evidence="2">The sequence shown here is derived from an EMBL/GenBank/DDBJ whole genome shotgun (WGS) entry which is preliminary data.</text>
</comment>
<dbReference type="Proteomes" id="UP000274515">
    <property type="component" value="Unassembled WGS sequence"/>
</dbReference>
<feature type="region of interest" description="Disordered" evidence="1">
    <location>
        <begin position="1"/>
        <end position="96"/>
    </location>
</feature>
<evidence type="ECO:0000256" key="1">
    <source>
        <dbReference type="SAM" id="MobiDB-lite"/>
    </source>
</evidence>
<dbReference type="EMBL" id="RSAA01000001">
    <property type="protein sequence ID" value="RRO20573.1"/>
    <property type="molecule type" value="Genomic_DNA"/>
</dbReference>
<feature type="compositionally biased region" description="Basic and acidic residues" evidence="1">
    <location>
        <begin position="1"/>
        <end position="16"/>
    </location>
</feature>
<accession>A0A3R8R846</accession>
<keyword evidence="3" id="KW-1185">Reference proteome</keyword>
<dbReference type="RefSeq" id="WP_125088277.1">
    <property type="nucleotide sequence ID" value="NZ_RSAA01000001.1"/>
</dbReference>
<sequence>MFDGTVEHGSDVRDPHLQQARSRRPPVVSIGQQQQRVTEGEFGVDERARRGERPGVGDFDRVDDLFREGAEPGRVVQDDERVQRPATGRGSPWPPR</sequence>
<gene>
    <name evidence="2" type="ORF">EIL87_01440</name>
</gene>
<organism evidence="2 3">
    <name type="scientific">Saccharopolyspora rhizosphaerae</name>
    <dbReference type="NCBI Taxonomy" id="2492662"/>
    <lineage>
        <taxon>Bacteria</taxon>
        <taxon>Bacillati</taxon>
        <taxon>Actinomycetota</taxon>
        <taxon>Actinomycetes</taxon>
        <taxon>Pseudonocardiales</taxon>
        <taxon>Pseudonocardiaceae</taxon>
        <taxon>Saccharopolyspora</taxon>
    </lineage>
</organism>
<proteinExistence type="predicted"/>